<organism evidence="1">
    <name type="scientific">uncultured marine bacterium 581</name>
    <dbReference type="NCBI Taxonomy" id="257401"/>
    <lineage>
        <taxon>Bacteria</taxon>
        <taxon>environmental samples</taxon>
    </lineage>
</organism>
<protein>
    <submittedName>
        <fullName evidence="1">Uncharacterized protein</fullName>
    </submittedName>
</protein>
<reference evidence="1" key="2">
    <citation type="submission" date="2003-12" db="EMBL/GenBank/DDBJ databases">
        <title>Monterey Bay Coastal Ocean Microbial Observatory environmental clone sequencing.</title>
        <authorList>
            <person name="DeLong E.F."/>
        </authorList>
    </citation>
    <scope>NUCLEOTIDE SEQUENCE</scope>
</reference>
<reference evidence="1" key="1">
    <citation type="submission" date="2003-11" db="EMBL/GenBank/DDBJ databases">
        <authorList>
            <person name="Heidelberg J.F."/>
            <person name="Eisen J.A."/>
            <person name="Nelson W.C."/>
            <person name="DeLong E.F."/>
        </authorList>
    </citation>
    <scope>NUCLEOTIDE SEQUENCE</scope>
</reference>
<sequence length="44" mass="4777">MSLFISGAQTKGCDALDISQPAYALALQTHEKGTFFVRNSKAFL</sequence>
<evidence type="ECO:0000313" key="1">
    <source>
        <dbReference type="EMBL" id="AAR38312.1"/>
    </source>
</evidence>
<dbReference type="EMBL" id="AY458648">
    <property type="protein sequence ID" value="AAR38312.1"/>
    <property type="molecule type" value="Genomic_DNA"/>
</dbReference>
<proteinExistence type="predicted"/>
<dbReference type="AlphaFoldDB" id="Q6SFB0"/>
<name>Q6SFB0_9BACT</name>
<gene>
    <name evidence="1" type="ORF">MBMO_EBAC000-69B03.61</name>
</gene>
<accession>Q6SFB0</accession>